<dbReference type="GO" id="GO:0005634">
    <property type="term" value="C:nucleus"/>
    <property type="evidence" value="ECO:0007669"/>
    <property type="project" value="TreeGrafter"/>
</dbReference>
<evidence type="ECO:0000313" key="15">
    <source>
        <dbReference type="Proteomes" id="UP000245768"/>
    </source>
</evidence>
<dbReference type="InterPro" id="IPR029063">
    <property type="entry name" value="SAM-dependent_MTases_sf"/>
</dbReference>
<comment type="similarity">
    <text evidence="12">Belongs to the class I-like SAM-binding methyltransferase superfamily. Trm1 family.</text>
</comment>
<proteinExistence type="inferred from homology"/>
<dbReference type="Pfam" id="PF02005">
    <property type="entry name" value="TRM"/>
    <property type="match status" value="2"/>
</dbReference>
<dbReference type="GO" id="GO:0160104">
    <property type="term" value="F:tRNA (guanine(26)-N2)-dimethyltransferase activity"/>
    <property type="evidence" value="ECO:0007669"/>
    <property type="project" value="UniProtKB-EC"/>
</dbReference>
<evidence type="ECO:0000256" key="2">
    <source>
        <dbReference type="ARBA" id="ARBA00022603"/>
    </source>
</evidence>
<evidence type="ECO:0000256" key="10">
    <source>
        <dbReference type="ARBA" id="ARBA00082896"/>
    </source>
</evidence>
<organism evidence="14 15">
    <name type="scientific">Acaromyces ingoldii</name>
    <dbReference type="NCBI Taxonomy" id="215250"/>
    <lineage>
        <taxon>Eukaryota</taxon>
        <taxon>Fungi</taxon>
        <taxon>Dikarya</taxon>
        <taxon>Basidiomycota</taxon>
        <taxon>Ustilaginomycotina</taxon>
        <taxon>Exobasidiomycetes</taxon>
        <taxon>Exobasidiales</taxon>
        <taxon>Cryptobasidiaceae</taxon>
        <taxon>Acaromyces</taxon>
    </lineage>
</organism>
<dbReference type="SUPFAM" id="SSF53335">
    <property type="entry name" value="S-adenosyl-L-methionine-dependent methyltransferases"/>
    <property type="match status" value="1"/>
</dbReference>
<feature type="compositionally biased region" description="Acidic residues" evidence="13">
    <location>
        <begin position="124"/>
        <end position="134"/>
    </location>
</feature>
<evidence type="ECO:0000256" key="1">
    <source>
        <dbReference type="ARBA" id="ARBA00022555"/>
    </source>
</evidence>
<evidence type="ECO:0000256" key="13">
    <source>
        <dbReference type="SAM" id="MobiDB-lite"/>
    </source>
</evidence>
<dbReference type="InterPro" id="IPR002905">
    <property type="entry name" value="Trm1"/>
</dbReference>
<evidence type="ECO:0000256" key="7">
    <source>
        <dbReference type="ARBA" id="ARBA00039099"/>
    </source>
</evidence>
<sequence>MAPRPVPLARSVCDSLGLSPSELAFREGSATIVLPSKEAAFLNPVQEFNRDVSTLAIRAWSEQKNEERMEKYKQINVKKMEKKRRKLTAGSEAGPSSKKLKEENGSAGVKAAEGEIIGNVAEDAAVDEEDDEESAPAAVEGDGEGQDLMAGFRNYRFTLLEALSATGLRSIRYAREIPLLRTVIANDLSSSAVVAMKRNVALNFPAGKPIEEWVPTKETSAKQVEDEEAVAQDNGSREADVATLGDSRASEGEASLKFAKEKAEAEAEAKKPLEDKIHPQCKVRINEGDAMSVMYSHRDEKNRFDVVDLDPYGSASIFIDGAVQSVRDGGLLCITCTDLAVLAGSSYPEKCFTSYGGTTTKAEFSHEFALRLVLHTVATSAARYGRYIEPLLSLSIDFYLRIFVRVHTKPLEVKKLPSKTGLVYTCTGCQNWAEHRMGRVSNVDGREKFHPSQVPQVGSSCSECGSRYHTAGPMWLGPLHDREFCSKMLEILDRAPERFGTSKRIHGMVGTAADELEAPFYFTPAKVASFFHCTSPPLQNVVSALLKAGHAVSRSHTIPGSIKTTAARSVVQDIIRSWVKLHPVSENKIKEGSPTKALLEKKPEREYDVSEPFHAETSALLQGSRGGQGTRYQMNPTREWGPGTAARTTKASSNKREEKSDDSNGLYRGPR</sequence>
<dbReference type="EC" id="2.1.1.216" evidence="7"/>
<dbReference type="GO" id="GO:0002940">
    <property type="term" value="P:tRNA N2-guanine methylation"/>
    <property type="evidence" value="ECO:0007669"/>
    <property type="project" value="TreeGrafter"/>
</dbReference>
<dbReference type="GeneID" id="37044278"/>
<evidence type="ECO:0000256" key="12">
    <source>
        <dbReference type="PROSITE-ProRule" id="PRU00958"/>
    </source>
</evidence>
<feature type="region of interest" description="Disordered" evidence="13">
    <location>
        <begin position="80"/>
        <end position="108"/>
    </location>
</feature>
<dbReference type="OrthoDB" id="6349953at2759"/>
<evidence type="ECO:0000256" key="11">
    <source>
        <dbReference type="ARBA" id="ARBA00083299"/>
    </source>
</evidence>
<protein>
    <recommendedName>
        <fullName evidence="7">tRNA (guanine(26)-N(2))-dimethyltransferase</fullName>
        <ecNumber evidence="7">2.1.1.216</ecNumber>
    </recommendedName>
    <alternativeName>
        <fullName evidence="10">tRNA 2,2-dimethylguanosine-26 methyltransferase</fullName>
    </alternativeName>
    <alternativeName>
        <fullName evidence="9">tRNA(guanine-26,N(2)-N(2)) methyltransferase</fullName>
    </alternativeName>
    <alternativeName>
        <fullName evidence="11">tRNA(m(2,2)G26)dimethyltransferase</fullName>
    </alternativeName>
</protein>
<dbReference type="EMBL" id="KZ819638">
    <property type="protein sequence ID" value="PWN88308.1"/>
    <property type="molecule type" value="Genomic_DNA"/>
</dbReference>
<evidence type="ECO:0000256" key="4">
    <source>
        <dbReference type="ARBA" id="ARBA00022691"/>
    </source>
</evidence>
<keyword evidence="5 12" id="KW-0819">tRNA processing</keyword>
<dbReference type="STRING" id="215250.A0A316YI56"/>
<gene>
    <name evidence="14" type="ORF">FA10DRAFT_268509</name>
</gene>
<dbReference type="AlphaFoldDB" id="A0A316YI56"/>
<dbReference type="RefSeq" id="XP_025375506.1">
    <property type="nucleotide sequence ID" value="XM_025522362.1"/>
</dbReference>
<accession>A0A316YI56</accession>
<feature type="region of interest" description="Disordered" evidence="13">
    <location>
        <begin position="595"/>
        <end position="671"/>
    </location>
</feature>
<dbReference type="InterPro" id="IPR042296">
    <property type="entry name" value="tRNA_met_Trm1_C"/>
</dbReference>
<dbReference type="FunFam" id="3.30.56.70:FF:000001">
    <property type="entry name" value="tRNA (guanine(26)-N(2))-dimethyltransferase"/>
    <property type="match status" value="1"/>
</dbReference>
<keyword evidence="4 12" id="KW-0949">S-adenosyl-L-methionine</keyword>
<dbReference type="InParanoid" id="A0A316YI56"/>
<feature type="compositionally biased region" description="Basic and acidic residues" evidence="13">
    <location>
        <begin position="595"/>
        <end position="614"/>
    </location>
</feature>
<dbReference type="Gene3D" id="3.40.50.150">
    <property type="entry name" value="Vaccinia Virus protein VP39"/>
    <property type="match status" value="1"/>
</dbReference>
<keyword evidence="3 12" id="KW-0808">Transferase</keyword>
<evidence type="ECO:0000313" key="14">
    <source>
        <dbReference type="EMBL" id="PWN88308.1"/>
    </source>
</evidence>
<evidence type="ECO:0000256" key="8">
    <source>
        <dbReference type="ARBA" id="ARBA00051897"/>
    </source>
</evidence>
<keyword evidence="6 12" id="KW-0694">RNA-binding</keyword>
<keyword evidence="2 12" id="KW-0489">Methyltransferase</keyword>
<evidence type="ECO:0000256" key="5">
    <source>
        <dbReference type="ARBA" id="ARBA00022694"/>
    </source>
</evidence>
<keyword evidence="1 12" id="KW-0820">tRNA-binding</keyword>
<keyword evidence="15" id="KW-1185">Reference proteome</keyword>
<dbReference type="GO" id="GO:0000049">
    <property type="term" value="F:tRNA binding"/>
    <property type="evidence" value="ECO:0007669"/>
    <property type="project" value="UniProtKB-UniRule"/>
</dbReference>
<comment type="catalytic activity">
    <reaction evidence="8">
        <text>guanosine(26) in tRNA + 2 S-adenosyl-L-methionine = N(2)-dimethylguanosine(26) in tRNA + 2 S-adenosyl-L-homocysteine + 2 H(+)</text>
        <dbReference type="Rhea" id="RHEA:43140"/>
        <dbReference type="Rhea" id="RHEA-COMP:10359"/>
        <dbReference type="Rhea" id="RHEA-COMP:10360"/>
        <dbReference type="ChEBI" id="CHEBI:15378"/>
        <dbReference type="ChEBI" id="CHEBI:57856"/>
        <dbReference type="ChEBI" id="CHEBI:59789"/>
        <dbReference type="ChEBI" id="CHEBI:74269"/>
        <dbReference type="ChEBI" id="CHEBI:74513"/>
        <dbReference type="EC" id="2.1.1.216"/>
    </reaction>
</comment>
<evidence type="ECO:0000256" key="9">
    <source>
        <dbReference type="ARBA" id="ARBA00077143"/>
    </source>
</evidence>
<feature type="region of interest" description="Disordered" evidence="13">
    <location>
        <begin position="227"/>
        <end position="248"/>
    </location>
</feature>
<name>A0A316YI56_9BASI</name>
<evidence type="ECO:0000256" key="3">
    <source>
        <dbReference type="ARBA" id="ARBA00022679"/>
    </source>
</evidence>
<dbReference type="PANTHER" id="PTHR10631">
    <property type="entry name" value="N 2 ,N 2 -DIMETHYLGUANOSINE TRNA METHYLTRANSFERASE"/>
    <property type="match status" value="1"/>
</dbReference>
<evidence type="ECO:0000256" key="6">
    <source>
        <dbReference type="ARBA" id="ARBA00022884"/>
    </source>
</evidence>
<dbReference type="PROSITE" id="PS51626">
    <property type="entry name" value="SAM_MT_TRM1"/>
    <property type="match status" value="1"/>
</dbReference>
<dbReference type="Gene3D" id="3.30.56.70">
    <property type="entry name" value="N2,N2-dimethylguanosine tRNA methyltransferase, C-terminal domain"/>
    <property type="match status" value="1"/>
</dbReference>
<dbReference type="PANTHER" id="PTHR10631:SF3">
    <property type="entry name" value="TRNA (GUANINE(26)-N(2))-DIMETHYLTRANSFERASE"/>
    <property type="match status" value="1"/>
</dbReference>
<dbReference type="Proteomes" id="UP000245768">
    <property type="component" value="Unassembled WGS sequence"/>
</dbReference>
<feature type="region of interest" description="Disordered" evidence="13">
    <location>
        <begin position="124"/>
        <end position="145"/>
    </location>
</feature>
<dbReference type="FunCoup" id="A0A316YI56">
    <property type="interactions" value="819"/>
</dbReference>
<reference evidence="14 15" key="1">
    <citation type="journal article" date="2018" name="Mol. Biol. Evol.">
        <title>Broad Genomic Sampling Reveals a Smut Pathogenic Ancestry of the Fungal Clade Ustilaginomycotina.</title>
        <authorList>
            <person name="Kijpornyongpan T."/>
            <person name="Mondo S.J."/>
            <person name="Barry K."/>
            <person name="Sandor L."/>
            <person name="Lee J."/>
            <person name="Lipzen A."/>
            <person name="Pangilinan J."/>
            <person name="LaButti K."/>
            <person name="Hainaut M."/>
            <person name="Henrissat B."/>
            <person name="Grigoriev I.V."/>
            <person name="Spatafora J.W."/>
            <person name="Aime M.C."/>
        </authorList>
    </citation>
    <scope>NUCLEOTIDE SEQUENCE [LARGE SCALE GENOMIC DNA]</scope>
    <source>
        <strain evidence="14 15">MCA 4198</strain>
    </source>
</reference>